<comment type="caution">
    <text evidence="1">The sequence shown here is derived from an EMBL/GenBank/DDBJ whole genome shotgun (WGS) entry which is preliminary data.</text>
</comment>
<evidence type="ECO:0000313" key="2">
    <source>
        <dbReference type="Proteomes" id="UP001156691"/>
    </source>
</evidence>
<keyword evidence="2" id="KW-1185">Reference proteome</keyword>
<accession>A0ABQ5WE45</accession>
<dbReference type="RefSeq" id="WP_284343500.1">
    <property type="nucleotide sequence ID" value="NZ_BSNS01000034.1"/>
</dbReference>
<sequence length="113" mass="12145">MIRTSGKQTLRWAAVAGAIAVSAGAAQGQSGVPLLRVYIDQPYFYDVLAEGVREEGETAYALDVVLEGKEVGRSEVVYDCASGDYEETEIDAWTGGAKDFLPAALLSFAQRYC</sequence>
<gene>
    <name evidence="1" type="ORF">GCM10010862_53610</name>
</gene>
<organism evidence="1 2">
    <name type="scientific">Devosia nitrariae</name>
    <dbReference type="NCBI Taxonomy" id="2071872"/>
    <lineage>
        <taxon>Bacteria</taxon>
        <taxon>Pseudomonadati</taxon>
        <taxon>Pseudomonadota</taxon>
        <taxon>Alphaproteobacteria</taxon>
        <taxon>Hyphomicrobiales</taxon>
        <taxon>Devosiaceae</taxon>
        <taxon>Devosia</taxon>
    </lineage>
</organism>
<reference evidence="2" key="1">
    <citation type="journal article" date="2019" name="Int. J. Syst. Evol. Microbiol.">
        <title>The Global Catalogue of Microorganisms (GCM) 10K type strain sequencing project: providing services to taxonomists for standard genome sequencing and annotation.</title>
        <authorList>
            <consortium name="The Broad Institute Genomics Platform"/>
            <consortium name="The Broad Institute Genome Sequencing Center for Infectious Disease"/>
            <person name="Wu L."/>
            <person name="Ma J."/>
        </authorList>
    </citation>
    <scope>NUCLEOTIDE SEQUENCE [LARGE SCALE GENOMIC DNA]</scope>
    <source>
        <strain evidence="2">NBRC 112416</strain>
    </source>
</reference>
<proteinExistence type="predicted"/>
<evidence type="ECO:0000313" key="1">
    <source>
        <dbReference type="EMBL" id="GLQ58102.1"/>
    </source>
</evidence>
<dbReference type="Proteomes" id="UP001156691">
    <property type="component" value="Unassembled WGS sequence"/>
</dbReference>
<name>A0ABQ5WE45_9HYPH</name>
<dbReference type="EMBL" id="BSNS01000034">
    <property type="protein sequence ID" value="GLQ58102.1"/>
    <property type="molecule type" value="Genomic_DNA"/>
</dbReference>
<protein>
    <submittedName>
        <fullName evidence="1">Uncharacterized protein</fullName>
    </submittedName>
</protein>